<evidence type="ECO:0000313" key="3">
    <source>
        <dbReference type="Proteomes" id="UP000030748"/>
    </source>
</evidence>
<dbReference type="AlphaFoldDB" id="A0A022QD32"/>
<keyword evidence="3" id="KW-1185">Reference proteome</keyword>
<feature type="compositionally biased region" description="Basic and acidic residues" evidence="1">
    <location>
        <begin position="367"/>
        <end position="388"/>
    </location>
</feature>
<feature type="region of interest" description="Disordered" evidence="1">
    <location>
        <begin position="338"/>
        <end position="403"/>
    </location>
</feature>
<feature type="compositionally biased region" description="Low complexity" evidence="1">
    <location>
        <begin position="85"/>
        <end position="101"/>
    </location>
</feature>
<accession>A0A022QD32</accession>
<sequence>MDAYPPLPADYVSFAQLQERWIQKQEQEKLKSKQEDEKQKREAEEIQSEIRNRSGSKNNGHGKPWGASPGNAPPRVVGKDGRVMGGAIQAKGKGKEAAIGGSENGDGSNLRKKKNKRKNGRYEKKNKSDEIEKEKSKSDEVEGVKEIIANVSILPKDAVMSEVKGIERLDTGGGVTRNGRSHNRVRSGYKSNVSILPNDAVRSEVNGVEETANVSILPKDAVRSEIRGSERLDIGGGVRRNGHSNNRVRSGYKSNVSILPKDSVRSEVKGVEEIANVSILPKDEVMSEIQDLEGLDIGRGVRRNGHSNNWDRSGNKSRTEYRVRVNGTEMKSVFEEKESKPNVEGESISDVRENGEKGIKYHRNRKSKENINREIGRYGDRWKPKPREGGVMMWVKKEDKPAA</sequence>
<feature type="region of interest" description="Disordered" evidence="1">
    <location>
        <begin position="233"/>
        <end position="252"/>
    </location>
</feature>
<reference evidence="2 3" key="1">
    <citation type="journal article" date="2013" name="Proc. Natl. Acad. Sci. U.S.A.">
        <title>Fine-scale variation in meiotic recombination in Mimulus inferred from population shotgun sequencing.</title>
        <authorList>
            <person name="Hellsten U."/>
            <person name="Wright K.M."/>
            <person name="Jenkins J."/>
            <person name="Shu S."/>
            <person name="Yuan Y."/>
            <person name="Wessler S.R."/>
            <person name="Schmutz J."/>
            <person name="Willis J.H."/>
            <person name="Rokhsar D.S."/>
        </authorList>
    </citation>
    <scope>NUCLEOTIDE SEQUENCE [LARGE SCALE GENOMIC DNA]</scope>
    <source>
        <strain evidence="3">cv. DUN x IM62</strain>
    </source>
</reference>
<feature type="compositionally biased region" description="Polar residues" evidence="1">
    <location>
        <begin position="243"/>
        <end position="252"/>
    </location>
</feature>
<dbReference type="EMBL" id="KI632002">
    <property type="protein sequence ID" value="EYU25519.1"/>
    <property type="molecule type" value="Genomic_DNA"/>
</dbReference>
<feature type="compositionally biased region" description="Basic and acidic residues" evidence="1">
    <location>
        <begin position="120"/>
        <end position="141"/>
    </location>
</feature>
<feature type="region of interest" description="Disordered" evidence="1">
    <location>
        <begin position="26"/>
        <end position="141"/>
    </location>
</feature>
<feature type="compositionally biased region" description="Basic and acidic residues" evidence="1">
    <location>
        <begin position="338"/>
        <end position="359"/>
    </location>
</feature>
<feature type="compositionally biased region" description="Basic and acidic residues" evidence="1">
    <location>
        <begin position="26"/>
        <end position="52"/>
    </location>
</feature>
<name>A0A022QD32_ERYGU</name>
<dbReference type="KEGG" id="egt:105971426"/>
<evidence type="ECO:0000313" key="2">
    <source>
        <dbReference type="EMBL" id="EYU25519.1"/>
    </source>
</evidence>
<gene>
    <name evidence="2" type="ORF">MIMGU_mgv1a022151mg</name>
</gene>
<organism evidence="2 3">
    <name type="scientific">Erythranthe guttata</name>
    <name type="common">Yellow monkey flower</name>
    <name type="synonym">Mimulus guttatus</name>
    <dbReference type="NCBI Taxonomy" id="4155"/>
    <lineage>
        <taxon>Eukaryota</taxon>
        <taxon>Viridiplantae</taxon>
        <taxon>Streptophyta</taxon>
        <taxon>Embryophyta</taxon>
        <taxon>Tracheophyta</taxon>
        <taxon>Spermatophyta</taxon>
        <taxon>Magnoliopsida</taxon>
        <taxon>eudicotyledons</taxon>
        <taxon>Gunneridae</taxon>
        <taxon>Pentapetalae</taxon>
        <taxon>asterids</taxon>
        <taxon>lamiids</taxon>
        <taxon>Lamiales</taxon>
        <taxon>Phrymaceae</taxon>
        <taxon>Erythranthe</taxon>
    </lineage>
</organism>
<proteinExistence type="predicted"/>
<evidence type="ECO:0000256" key="1">
    <source>
        <dbReference type="SAM" id="MobiDB-lite"/>
    </source>
</evidence>
<dbReference type="Proteomes" id="UP000030748">
    <property type="component" value="Unassembled WGS sequence"/>
</dbReference>
<feature type="compositionally biased region" description="Basic residues" evidence="1">
    <location>
        <begin position="110"/>
        <end position="119"/>
    </location>
</feature>
<protein>
    <submittedName>
        <fullName evidence="2">Uncharacterized protein</fullName>
    </submittedName>
</protein>